<feature type="domain" description="LysM" evidence="5">
    <location>
        <begin position="204"/>
        <end position="251"/>
    </location>
</feature>
<feature type="compositionally biased region" description="Basic residues" evidence="3">
    <location>
        <begin position="82"/>
        <end position="92"/>
    </location>
</feature>
<dbReference type="InterPro" id="IPR052210">
    <property type="entry name" value="LysM1-like"/>
</dbReference>
<feature type="transmembrane region" description="Helical" evidence="4">
    <location>
        <begin position="35"/>
        <end position="58"/>
    </location>
</feature>
<sequence>MRFFSLAASSPAASHPAAAAPTQSARRRSRRPQRTATATATAAVAALAFASVLLLAALPAVANAHEDAPAAAAAAAAAAAPHGHHHHHHHHHAADGIGSNNGHNQVHAAHVKHLSSRSSAAAASATSSKLPSPSSKNKSNSKSSSNAGASVHDAEASSNRLGASMREGADGLSQVYSVKGGRATELVGSGVDTYYTSNSTACSRHYTVTATDTCDIIGHKTHTSTYQIMALNLEQTGPNCFGLEAGMRLCLGRFGSDCQLVHRVRNAESCTDLLRRYDISRQVLIENNPNLDCGNIYDGLNLCVAPGRIAPPEPRGMYVARRSLAGETEEL</sequence>
<keyword evidence="4" id="KW-0472">Membrane</keyword>
<name>A0AAN6GGY3_9BASI</name>
<dbReference type="CDD" id="cd00118">
    <property type="entry name" value="LysM"/>
    <property type="match status" value="2"/>
</dbReference>
<keyword evidence="4" id="KW-0812">Transmembrane</keyword>
<dbReference type="Gene3D" id="3.10.350.10">
    <property type="entry name" value="LysM domain"/>
    <property type="match status" value="2"/>
</dbReference>
<feature type="compositionally biased region" description="Low complexity" evidence="3">
    <location>
        <begin position="1"/>
        <end position="24"/>
    </location>
</feature>
<reference evidence="6" key="1">
    <citation type="journal article" date="2023" name="PhytoFront">
        <title>Draft Genome Resources of Seven Strains of Tilletia horrida, Causal Agent of Kernel Smut of Rice.</title>
        <authorList>
            <person name="Khanal S."/>
            <person name="Antony Babu S."/>
            <person name="Zhou X.G."/>
        </authorList>
    </citation>
    <scope>NUCLEOTIDE SEQUENCE</scope>
    <source>
        <strain evidence="6">TX3</strain>
    </source>
</reference>
<dbReference type="SMART" id="SM00257">
    <property type="entry name" value="LysM"/>
    <property type="match status" value="2"/>
</dbReference>
<evidence type="ECO:0000256" key="3">
    <source>
        <dbReference type="SAM" id="MobiDB-lite"/>
    </source>
</evidence>
<dbReference type="EMBL" id="JAPDMQ010000012">
    <property type="protein sequence ID" value="KAK0540523.1"/>
    <property type="molecule type" value="Genomic_DNA"/>
</dbReference>
<dbReference type="GO" id="GO:0008061">
    <property type="term" value="F:chitin binding"/>
    <property type="evidence" value="ECO:0007669"/>
    <property type="project" value="UniProtKB-KW"/>
</dbReference>
<proteinExistence type="predicted"/>
<evidence type="ECO:0000259" key="5">
    <source>
        <dbReference type="PROSITE" id="PS51782"/>
    </source>
</evidence>
<dbReference type="AlphaFoldDB" id="A0AAN6GGY3"/>
<dbReference type="SUPFAM" id="SSF54106">
    <property type="entry name" value="LysM domain"/>
    <property type="match status" value="1"/>
</dbReference>
<dbReference type="PROSITE" id="PS51782">
    <property type="entry name" value="LYSM"/>
    <property type="match status" value="2"/>
</dbReference>
<feature type="region of interest" description="Disordered" evidence="3">
    <location>
        <begin position="73"/>
        <end position="158"/>
    </location>
</feature>
<evidence type="ECO:0000256" key="2">
    <source>
        <dbReference type="ARBA" id="ARBA00023026"/>
    </source>
</evidence>
<evidence type="ECO:0000256" key="4">
    <source>
        <dbReference type="SAM" id="Phobius"/>
    </source>
</evidence>
<evidence type="ECO:0000256" key="1">
    <source>
        <dbReference type="ARBA" id="ARBA00022669"/>
    </source>
</evidence>
<keyword evidence="7" id="KW-1185">Reference proteome</keyword>
<feature type="compositionally biased region" description="Low complexity" evidence="3">
    <location>
        <begin position="116"/>
        <end position="150"/>
    </location>
</feature>
<dbReference type="Pfam" id="PF01476">
    <property type="entry name" value="LysM"/>
    <property type="match status" value="2"/>
</dbReference>
<dbReference type="InterPro" id="IPR018392">
    <property type="entry name" value="LysM"/>
</dbReference>
<dbReference type="PANTHER" id="PTHR34997">
    <property type="entry name" value="AM15"/>
    <property type="match status" value="1"/>
</dbReference>
<feature type="region of interest" description="Disordered" evidence="3">
    <location>
        <begin position="1"/>
        <end position="37"/>
    </location>
</feature>
<feature type="domain" description="LysM" evidence="5">
    <location>
        <begin position="260"/>
        <end position="304"/>
    </location>
</feature>
<organism evidence="6 7">
    <name type="scientific">Tilletia horrida</name>
    <dbReference type="NCBI Taxonomy" id="155126"/>
    <lineage>
        <taxon>Eukaryota</taxon>
        <taxon>Fungi</taxon>
        <taxon>Dikarya</taxon>
        <taxon>Basidiomycota</taxon>
        <taxon>Ustilaginomycotina</taxon>
        <taxon>Exobasidiomycetes</taxon>
        <taxon>Tilletiales</taxon>
        <taxon>Tilletiaceae</taxon>
        <taxon>Tilletia</taxon>
    </lineage>
</organism>
<comment type="caution">
    <text evidence="6">The sequence shown here is derived from an EMBL/GenBank/DDBJ whole genome shotgun (WGS) entry which is preliminary data.</text>
</comment>
<dbReference type="PANTHER" id="PTHR34997:SF1">
    <property type="entry name" value="PEPTIDOGLYCAN-BINDING LYSIN DOMAIN"/>
    <property type="match status" value="1"/>
</dbReference>
<dbReference type="Proteomes" id="UP001176521">
    <property type="component" value="Unassembled WGS sequence"/>
</dbReference>
<gene>
    <name evidence="6" type="ORF">OC842_000458</name>
</gene>
<evidence type="ECO:0000313" key="7">
    <source>
        <dbReference type="Proteomes" id="UP001176521"/>
    </source>
</evidence>
<keyword evidence="1" id="KW-0147">Chitin-binding</keyword>
<dbReference type="InterPro" id="IPR036779">
    <property type="entry name" value="LysM_dom_sf"/>
</dbReference>
<keyword evidence="2" id="KW-0843">Virulence</keyword>
<accession>A0AAN6GGY3</accession>
<keyword evidence="4" id="KW-1133">Transmembrane helix</keyword>
<evidence type="ECO:0000313" key="6">
    <source>
        <dbReference type="EMBL" id="KAK0540523.1"/>
    </source>
</evidence>
<protein>
    <recommendedName>
        <fullName evidence="5">LysM domain-containing protein</fullName>
    </recommendedName>
</protein>